<accession>A0A1I6AWT9</accession>
<gene>
    <name evidence="4" type="ORF">SAMN05421670_3694</name>
</gene>
<dbReference type="GO" id="GO:0005975">
    <property type="term" value="P:carbohydrate metabolic process"/>
    <property type="evidence" value="ECO:0007669"/>
    <property type="project" value="InterPro"/>
</dbReference>
<dbReference type="STRING" id="126156.SAMN05421670_3694"/>
<dbReference type="AlphaFoldDB" id="A0A1I6AWT9"/>
<evidence type="ECO:0000259" key="3">
    <source>
        <dbReference type="Pfam" id="PF01182"/>
    </source>
</evidence>
<dbReference type="GO" id="GO:0019262">
    <property type="term" value="P:N-acetylneuraminate catabolic process"/>
    <property type="evidence" value="ECO:0007669"/>
    <property type="project" value="TreeGrafter"/>
</dbReference>
<keyword evidence="5" id="KW-1185">Reference proteome</keyword>
<dbReference type="OrthoDB" id="9791139at2"/>
<dbReference type="GO" id="GO:0004342">
    <property type="term" value="F:glucosamine-6-phosphate deaminase activity"/>
    <property type="evidence" value="ECO:0007669"/>
    <property type="project" value="InterPro"/>
</dbReference>
<dbReference type="RefSeq" id="WP_093538319.1">
    <property type="nucleotide sequence ID" value="NZ_FOXU01000009.1"/>
</dbReference>
<evidence type="ECO:0000313" key="5">
    <source>
        <dbReference type="Proteomes" id="UP000198734"/>
    </source>
</evidence>
<dbReference type="SUPFAM" id="SSF100950">
    <property type="entry name" value="NagB/RpiA/CoA transferase-like"/>
    <property type="match status" value="1"/>
</dbReference>
<sequence>MALDLEVWEDNDALYSRAQEIFSTQIKNGATTFGLATGGTMIPLYEKLRSSALDFSHCNSVNLDEYVGVPQGHPASYHTFMQQHLFEAKPFKATYIPNGVAEDVHAEALKYENVLKSLTVDMQLLGVGVNGHIGFNEPGTSFQSETDVVELTASTRSANARFFDSLDEVPKQAITMGIASIMRAKCILLIAVGEEKRTAIEALLKGDVTEDIPVTRLCNHPNVIVLTDLQINND</sequence>
<proteinExistence type="predicted"/>
<dbReference type="Gene3D" id="3.40.50.1360">
    <property type="match status" value="1"/>
</dbReference>
<organism evidence="4 5">
    <name type="scientific">Psychrobacillus psychrotolerans</name>
    <dbReference type="NCBI Taxonomy" id="126156"/>
    <lineage>
        <taxon>Bacteria</taxon>
        <taxon>Bacillati</taxon>
        <taxon>Bacillota</taxon>
        <taxon>Bacilli</taxon>
        <taxon>Bacillales</taxon>
        <taxon>Bacillaceae</taxon>
        <taxon>Psychrobacillus</taxon>
    </lineage>
</organism>
<dbReference type="Proteomes" id="UP000198734">
    <property type="component" value="Unassembled WGS sequence"/>
</dbReference>
<dbReference type="GO" id="GO:0006046">
    <property type="term" value="P:N-acetylglucosamine catabolic process"/>
    <property type="evidence" value="ECO:0007669"/>
    <property type="project" value="TreeGrafter"/>
</dbReference>
<name>A0A1I6AWT9_9BACI</name>
<reference evidence="5" key="1">
    <citation type="submission" date="2016-10" db="EMBL/GenBank/DDBJ databases">
        <authorList>
            <person name="Varghese N."/>
            <person name="Submissions S."/>
        </authorList>
    </citation>
    <scope>NUCLEOTIDE SEQUENCE [LARGE SCALE GENOMIC DNA]</scope>
    <source>
        <strain evidence="5">DSM 11706</strain>
    </source>
</reference>
<dbReference type="PANTHER" id="PTHR11280:SF5">
    <property type="entry name" value="GLUCOSAMINE-6-PHOSPHATE ISOMERASE"/>
    <property type="match status" value="1"/>
</dbReference>
<dbReference type="GO" id="GO:0005737">
    <property type="term" value="C:cytoplasm"/>
    <property type="evidence" value="ECO:0007669"/>
    <property type="project" value="TreeGrafter"/>
</dbReference>
<dbReference type="Pfam" id="PF01182">
    <property type="entry name" value="Glucosamine_iso"/>
    <property type="match status" value="1"/>
</dbReference>
<evidence type="ECO:0000313" key="4">
    <source>
        <dbReference type="EMBL" id="SFQ73170.1"/>
    </source>
</evidence>
<protein>
    <submittedName>
        <fullName evidence="4">Glucosamine-6-phosphate deaminase</fullName>
    </submittedName>
</protein>
<feature type="domain" description="Glucosamine/galactosamine-6-phosphate isomerase" evidence="3">
    <location>
        <begin position="20"/>
        <end position="218"/>
    </location>
</feature>
<dbReference type="InterPro" id="IPR004547">
    <property type="entry name" value="Glucosamine6P_isomerase"/>
</dbReference>
<dbReference type="GO" id="GO:0042802">
    <property type="term" value="F:identical protein binding"/>
    <property type="evidence" value="ECO:0007669"/>
    <property type="project" value="TreeGrafter"/>
</dbReference>
<dbReference type="InterPro" id="IPR037171">
    <property type="entry name" value="NagB/RpiA_transferase-like"/>
</dbReference>
<dbReference type="EMBL" id="FOXU01000009">
    <property type="protein sequence ID" value="SFQ73170.1"/>
    <property type="molecule type" value="Genomic_DNA"/>
</dbReference>
<dbReference type="PANTHER" id="PTHR11280">
    <property type="entry name" value="GLUCOSAMINE-6-PHOSPHATE ISOMERASE"/>
    <property type="match status" value="1"/>
</dbReference>
<dbReference type="InterPro" id="IPR006148">
    <property type="entry name" value="Glc/Gal-6P_isomerase"/>
</dbReference>
<dbReference type="CDD" id="cd01399">
    <property type="entry name" value="GlcN6P_deaminase"/>
    <property type="match status" value="1"/>
</dbReference>
<evidence type="ECO:0000256" key="2">
    <source>
        <dbReference type="ARBA" id="ARBA00023277"/>
    </source>
</evidence>
<evidence type="ECO:0000256" key="1">
    <source>
        <dbReference type="ARBA" id="ARBA00022801"/>
    </source>
</evidence>
<keyword evidence="2" id="KW-0119">Carbohydrate metabolism</keyword>
<dbReference type="GO" id="GO:0006043">
    <property type="term" value="P:glucosamine catabolic process"/>
    <property type="evidence" value="ECO:0007669"/>
    <property type="project" value="TreeGrafter"/>
</dbReference>
<keyword evidence="1" id="KW-0378">Hydrolase</keyword>